<sequence length="46" mass="5022">MKRFFEVLTTPEEWSVVSLLLVGFAGAWTLAVLFGAAFDANFAGKI</sequence>
<accession>A0A650EN63</accession>
<evidence type="ECO:0000313" key="2">
    <source>
        <dbReference type="EMBL" id="QGT50628.1"/>
    </source>
</evidence>
<organism evidence="2">
    <name type="scientific">uncultured Elusimicrobia bacterium</name>
    <dbReference type="NCBI Taxonomy" id="699876"/>
    <lineage>
        <taxon>Bacteria</taxon>
        <taxon>Pseudomonadati</taxon>
        <taxon>Elusimicrobiota</taxon>
        <taxon>Elusimicrobia</taxon>
        <taxon>environmental samples</taxon>
    </lineage>
</organism>
<gene>
    <name evidence="2" type="ORF">Elusimicrob1349_0980</name>
</gene>
<protein>
    <submittedName>
        <fullName evidence="2">Uncharacterized protein</fullName>
    </submittedName>
</protein>
<keyword evidence="1" id="KW-0812">Transmembrane</keyword>
<keyword evidence="1" id="KW-0472">Membrane</keyword>
<keyword evidence="1" id="KW-1133">Transmembrane helix</keyword>
<feature type="transmembrane region" description="Helical" evidence="1">
    <location>
        <begin position="14"/>
        <end position="38"/>
    </location>
</feature>
<proteinExistence type="predicted"/>
<name>A0A650EN63_9BACT</name>
<reference evidence="2" key="1">
    <citation type="journal article" date="2020" name="J. ISSAAS">
        <title>Lactobacilli and other gastrointestinal microbiota of Peromyscus leucopus, reservoir host for agents of Lyme disease and other zoonoses in North America.</title>
        <authorList>
            <person name="Milovic A."/>
            <person name="Bassam K."/>
            <person name="Shao H."/>
            <person name="Chatzistamou I."/>
            <person name="Tufts D.M."/>
            <person name="Diuk-Wasser M."/>
            <person name="Barbour A.G."/>
        </authorList>
    </citation>
    <scope>NUCLEOTIDE SEQUENCE</scope>
    <source>
        <strain evidence="2">LL30</strain>
    </source>
</reference>
<evidence type="ECO:0000256" key="1">
    <source>
        <dbReference type="SAM" id="Phobius"/>
    </source>
</evidence>
<dbReference type="EMBL" id="MN577571">
    <property type="protein sequence ID" value="QGT50628.1"/>
    <property type="molecule type" value="Genomic_DNA"/>
</dbReference>
<dbReference type="AlphaFoldDB" id="A0A650EN63"/>